<feature type="coiled-coil region" evidence="1">
    <location>
        <begin position="30"/>
        <end position="77"/>
    </location>
</feature>
<reference evidence="3 4" key="1">
    <citation type="submission" date="2024-02" db="EMBL/GenBank/DDBJ databases">
        <title>Chromosome-scale genome assembly of the rough periwinkle Littorina saxatilis.</title>
        <authorList>
            <person name="De Jode A."/>
            <person name="Faria R."/>
            <person name="Formenti G."/>
            <person name="Sims Y."/>
            <person name="Smith T.P."/>
            <person name="Tracey A."/>
            <person name="Wood J.M.D."/>
            <person name="Zagrodzka Z.B."/>
            <person name="Johannesson K."/>
            <person name="Butlin R.K."/>
            <person name="Leder E.H."/>
        </authorList>
    </citation>
    <scope>NUCLEOTIDE SEQUENCE [LARGE SCALE GENOMIC DNA]</scope>
    <source>
        <strain evidence="3">Snail1</strain>
        <tissue evidence="3">Muscle</tissue>
    </source>
</reference>
<dbReference type="AlphaFoldDB" id="A0AAN9BYT9"/>
<keyword evidence="4" id="KW-1185">Reference proteome</keyword>
<comment type="caution">
    <text evidence="3">The sequence shown here is derived from an EMBL/GenBank/DDBJ whole genome shotgun (WGS) entry which is preliminary data.</text>
</comment>
<feature type="region of interest" description="Disordered" evidence="2">
    <location>
        <begin position="1"/>
        <end position="20"/>
    </location>
</feature>
<evidence type="ECO:0000256" key="2">
    <source>
        <dbReference type="SAM" id="MobiDB-lite"/>
    </source>
</evidence>
<gene>
    <name evidence="3" type="ORF">V1264_000177</name>
</gene>
<evidence type="ECO:0000256" key="1">
    <source>
        <dbReference type="SAM" id="Coils"/>
    </source>
</evidence>
<evidence type="ECO:0000313" key="3">
    <source>
        <dbReference type="EMBL" id="KAK7114051.1"/>
    </source>
</evidence>
<evidence type="ECO:0000313" key="4">
    <source>
        <dbReference type="Proteomes" id="UP001374579"/>
    </source>
</evidence>
<accession>A0AAN9BYT9</accession>
<name>A0AAN9BYT9_9CAEN</name>
<dbReference type="EMBL" id="JBAMIC010000001">
    <property type="protein sequence ID" value="KAK7114051.1"/>
    <property type="molecule type" value="Genomic_DNA"/>
</dbReference>
<organism evidence="3 4">
    <name type="scientific">Littorina saxatilis</name>
    <dbReference type="NCBI Taxonomy" id="31220"/>
    <lineage>
        <taxon>Eukaryota</taxon>
        <taxon>Metazoa</taxon>
        <taxon>Spiralia</taxon>
        <taxon>Lophotrochozoa</taxon>
        <taxon>Mollusca</taxon>
        <taxon>Gastropoda</taxon>
        <taxon>Caenogastropoda</taxon>
        <taxon>Littorinimorpha</taxon>
        <taxon>Littorinoidea</taxon>
        <taxon>Littorinidae</taxon>
        <taxon>Littorina</taxon>
    </lineage>
</organism>
<keyword evidence="1" id="KW-0175">Coiled coil</keyword>
<dbReference type="Proteomes" id="UP001374579">
    <property type="component" value="Unassembled WGS sequence"/>
</dbReference>
<feature type="coiled-coil region" evidence="1">
    <location>
        <begin position="101"/>
        <end position="293"/>
    </location>
</feature>
<proteinExistence type="predicted"/>
<sequence length="385" mass="45336">MDNYGKGDRIPREDLHNQDHRLTNKHVKTLAFLQELAKENKELKQRVEELENERGKCKEIHALAEDSQNRIKEIQEKYLARADEINQMLSEQHRNEMMQVLDEKMETERSLKEEILKLRHEIESLQRTNVELREESHEDAEKQKMRDRNTELELLVEGLQIEMKDLTAEKDKLHTSLEEAKEQASQMHQLQELRTLNQNLTDELREVNQKNLEYVYKIEKLEQEVKDNSTEKDQTVLVEAMKNKMEKLMKEKELALMREDDARHDCEETRALNEEMEKRLRLLAEEQTKLIQEQGALYIEYGKLSKRLRQDEDKAAFREFVALKRELIATKNENEILRLKVRTSSNTLPMLKEDLPPPAAKPLTKKGKKKLLAITLAHGTGTAAQ</sequence>
<protein>
    <submittedName>
        <fullName evidence="3">Uncharacterized protein</fullName>
    </submittedName>
</protein>